<dbReference type="Gene3D" id="3.40.50.12780">
    <property type="entry name" value="N-terminal domain of ligase-like"/>
    <property type="match status" value="1"/>
</dbReference>
<dbReference type="Proteomes" id="UP000184188">
    <property type="component" value="Unassembled WGS sequence"/>
</dbReference>
<dbReference type="InterPro" id="IPR036899">
    <property type="entry name" value="Ribosomal_uL13_sf"/>
</dbReference>
<dbReference type="HAMAP" id="MF_01366">
    <property type="entry name" value="Ribosomal_uL13"/>
    <property type="match status" value="1"/>
</dbReference>
<reference evidence="12" key="1">
    <citation type="journal article" date="2017" name="Genome Biol.">
        <title>Comparative genomics reveals high biological diversity and specific adaptations in the industrially and medically important fungal genus Aspergillus.</title>
        <authorList>
            <person name="de Vries R.P."/>
            <person name="Riley R."/>
            <person name="Wiebenga A."/>
            <person name="Aguilar-Osorio G."/>
            <person name="Amillis S."/>
            <person name="Uchima C.A."/>
            <person name="Anderluh G."/>
            <person name="Asadollahi M."/>
            <person name="Askin M."/>
            <person name="Barry K."/>
            <person name="Battaglia E."/>
            <person name="Bayram O."/>
            <person name="Benocci T."/>
            <person name="Braus-Stromeyer S.A."/>
            <person name="Caldana C."/>
            <person name="Canovas D."/>
            <person name="Cerqueira G.C."/>
            <person name="Chen F."/>
            <person name="Chen W."/>
            <person name="Choi C."/>
            <person name="Clum A."/>
            <person name="Dos Santos R.A."/>
            <person name="Damasio A.R."/>
            <person name="Diallinas G."/>
            <person name="Emri T."/>
            <person name="Fekete E."/>
            <person name="Flipphi M."/>
            <person name="Freyberg S."/>
            <person name="Gallo A."/>
            <person name="Gournas C."/>
            <person name="Habgood R."/>
            <person name="Hainaut M."/>
            <person name="Harispe M.L."/>
            <person name="Henrissat B."/>
            <person name="Hilden K.S."/>
            <person name="Hope R."/>
            <person name="Hossain A."/>
            <person name="Karabika E."/>
            <person name="Karaffa L."/>
            <person name="Karanyi Z."/>
            <person name="Krasevec N."/>
            <person name="Kuo A."/>
            <person name="Kusch H."/>
            <person name="LaButti K."/>
            <person name="Lagendijk E.L."/>
            <person name="Lapidus A."/>
            <person name="Levasseur A."/>
            <person name="Lindquist E."/>
            <person name="Lipzen A."/>
            <person name="Logrieco A.F."/>
            <person name="MacCabe A."/>
            <person name="Maekelae M.R."/>
            <person name="Malavazi I."/>
            <person name="Melin P."/>
            <person name="Meyer V."/>
            <person name="Mielnichuk N."/>
            <person name="Miskei M."/>
            <person name="Molnar A.P."/>
            <person name="Mule G."/>
            <person name="Ngan C.Y."/>
            <person name="Orejas M."/>
            <person name="Orosz E."/>
            <person name="Ouedraogo J.P."/>
            <person name="Overkamp K.M."/>
            <person name="Park H.-S."/>
            <person name="Perrone G."/>
            <person name="Piumi F."/>
            <person name="Punt P.J."/>
            <person name="Ram A.F."/>
            <person name="Ramon A."/>
            <person name="Rauscher S."/>
            <person name="Record E."/>
            <person name="Riano-Pachon D.M."/>
            <person name="Robert V."/>
            <person name="Roehrig J."/>
            <person name="Ruller R."/>
            <person name="Salamov A."/>
            <person name="Salih N.S."/>
            <person name="Samson R.A."/>
            <person name="Sandor E."/>
            <person name="Sanguinetti M."/>
            <person name="Schuetze T."/>
            <person name="Sepcic K."/>
            <person name="Shelest E."/>
            <person name="Sherlock G."/>
            <person name="Sophianopoulou V."/>
            <person name="Squina F.M."/>
            <person name="Sun H."/>
            <person name="Susca A."/>
            <person name="Todd R.B."/>
            <person name="Tsang A."/>
            <person name="Unkles S.E."/>
            <person name="van de Wiele N."/>
            <person name="van Rossen-Uffink D."/>
            <person name="Oliveira J.V."/>
            <person name="Vesth T.C."/>
            <person name="Visser J."/>
            <person name="Yu J.-H."/>
            <person name="Zhou M."/>
            <person name="Andersen M.R."/>
            <person name="Archer D.B."/>
            <person name="Baker S.E."/>
            <person name="Benoit I."/>
            <person name="Brakhage A.A."/>
            <person name="Braus G.H."/>
            <person name="Fischer R."/>
            <person name="Frisvad J.C."/>
            <person name="Goldman G.H."/>
            <person name="Houbraken J."/>
            <person name="Oakley B."/>
            <person name="Pocsi I."/>
            <person name="Scazzocchio C."/>
            <person name="Seiboth B."/>
            <person name="vanKuyk P.A."/>
            <person name="Wortman J."/>
            <person name="Dyer P.S."/>
            <person name="Grigoriev I.V."/>
        </authorList>
    </citation>
    <scope>NUCLEOTIDE SEQUENCE [LARGE SCALE GENOMIC DNA]</scope>
    <source>
        <strain evidence="12">CBS 506.65</strain>
    </source>
</reference>
<dbReference type="FunFam" id="3.30.300.30:FF:000008">
    <property type="entry name" value="2,3-dihydroxybenzoate-AMP ligase"/>
    <property type="match status" value="1"/>
</dbReference>
<keyword evidence="4" id="KW-0436">Ligase</keyword>
<dbReference type="PANTHER" id="PTHR43859">
    <property type="entry name" value="ACYL-ACTIVATING ENZYME"/>
    <property type="match status" value="1"/>
</dbReference>
<evidence type="ECO:0000256" key="8">
    <source>
        <dbReference type="ARBA" id="ARBA00023274"/>
    </source>
</evidence>
<dbReference type="GO" id="GO:0003735">
    <property type="term" value="F:structural constituent of ribosome"/>
    <property type="evidence" value="ECO:0007669"/>
    <property type="project" value="InterPro"/>
</dbReference>
<dbReference type="CDD" id="cd00392">
    <property type="entry name" value="Ribosomal_L13"/>
    <property type="match status" value="1"/>
</dbReference>
<dbReference type="NCBIfam" id="TIGR01077">
    <property type="entry name" value="L13_A_E"/>
    <property type="match status" value="1"/>
</dbReference>
<organism evidence="11 12">
    <name type="scientific">Penicilliopsis zonata CBS 506.65</name>
    <dbReference type="NCBI Taxonomy" id="1073090"/>
    <lineage>
        <taxon>Eukaryota</taxon>
        <taxon>Fungi</taxon>
        <taxon>Dikarya</taxon>
        <taxon>Ascomycota</taxon>
        <taxon>Pezizomycotina</taxon>
        <taxon>Eurotiomycetes</taxon>
        <taxon>Eurotiomycetidae</taxon>
        <taxon>Eurotiales</taxon>
        <taxon>Aspergillaceae</taxon>
        <taxon>Penicilliopsis</taxon>
    </lineage>
</organism>
<dbReference type="GO" id="GO:0006412">
    <property type="term" value="P:translation"/>
    <property type="evidence" value="ECO:0007669"/>
    <property type="project" value="InterPro"/>
</dbReference>
<comment type="similarity">
    <text evidence="2">Belongs to the universal ribosomal protein uL13 family.</text>
</comment>
<dbReference type="SUPFAM" id="SSF52161">
    <property type="entry name" value="Ribosomal protein L13"/>
    <property type="match status" value="1"/>
</dbReference>
<comment type="function">
    <text evidence="1">Component of the ribosome, a large ribonucleoprotein complex responsible for the synthesis of proteins in the cell. The small ribosomal subunit (SSU) binds messenger RNAs (mRNAs) and translates the encoded message by selecting cognate aminoacyl-transfer RNA (tRNA) molecules. The large subunit (LSU) contains the ribosomal catalytic site termed the peptidyl transferase center (PTC), which catalyzes the formation of peptide bonds, thereby polymerizing the amino acids delivered by tRNAs into a polypeptide chain. The nascent polypeptides leave the ribosome through a tunnel in the LSU and interact with protein factors that function in enzymatic processing, targeting, and the membrane insertion of nascent chains at the exit of the ribosomal tunnel.</text>
</comment>
<dbReference type="InterPro" id="IPR025110">
    <property type="entry name" value="AMP-bd_C"/>
</dbReference>
<dbReference type="Pfam" id="PF00501">
    <property type="entry name" value="AMP-binding"/>
    <property type="match status" value="1"/>
</dbReference>
<evidence type="ECO:0000313" key="12">
    <source>
        <dbReference type="Proteomes" id="UP000184188"/>
    </source>
</evidence>
<feature type="domain" description="AMP-binding enzyme C-terminal" evidence="10">
    <location>
        <begin position="634"/>
        <end position="710"/>
    </location>
</feature>
<dbReference type="Gene3D" id="6.10.250.3250">
    <property type="match status" value="1"/>
</dbReference>
<dbReference type="InterPro" id="IPR045851">
    <property type="entry name" value="AMP-bd_C_sf"/>
</dbReference>
<dbReference type="Pfam" id="PF00572">
    <property type="entry name" value="Ribosomal_L13"/>
    <property type="match status" value="1"/>
</dbReference>
<keyword evidence="5" id="KW-0276">Fatty acid metabolism</keyword>
<dbReference type="InterPro" id="IPR000873">
    <property type="entry name" value="AMP-dep_synth/lig_dom"/>
</dbReference>
<keyword evidence="6" id="KW-0689">Ribosomal protein</keyword>
<dbReference type="InterPro" id="IPR005755">
    <property type="entry name" value="Ribosomal_uL13_euk/arc"/>
</dbReference>
<dbReference type="RefSeq" id="XP_022582112.1">
    <property type="nucleotide sequence ID" value="XM_022725698.1"/>
</dbReference>
<keyword evidence="12" id="KW-1185">Reference proteome</keyword>
<evidence type="ECO:0000256" key="4">
    <source>
        <dbReference type="ARBA" id="ARBA00022598"/>
    </source>
</evidence>
<evidence type="ECO:0000256" key="3">
    <source>
        <dbReference type="ARBA" id="ARBA00006432"/>
    </source>
</evidence>
<comment type="similarity">
    <text evidence="3">Belongs to the ATP-dependent AMP-binding enzyme family.</text>
</comment>
<gene>
    <name evidence="11" type="ORF">ASPZODRAFT_151082</name>
</gene>
<dbReference type="GO" id="GO:0015934">
    <property type="term" value="C:large ribosomal subunit"/>
    <property type="evidence" value="ECO:0007669"/>
    <property type="project" value="InterPro"/>
</dbReference>
<evidence type="ECO:0000256" key="6">
    <source>
        <dbReference type="ARBA" id="ARBA00022980"/>
    </source>
</evidence>
<proteinExistence type="inferred from homology"/>
<evidence type="ECO:0000256" key="1">
    <source>
        <dbReference type="ARBA" id="ARBA00004021"/>
    </source>
</evidence>
<dbReference type="Gene3D" id="3.90.1180.10">
    <property type="entry name" value="Ribosomal protein L13"/>
    <property type="match status" value="1"/>
</dbReference>
<dbReference type="GeneID" id="34612163"/>
<keyword evidence="8" id="KW-0687">Ribonucleoprotein</keyword>
<dbReference type="AlphaFoldDB" id="A0A1L9SK36"/>
<dbReference type="STRING" id="1073090.A0A1L9SK36"/>
<dbReference type="InterPro" id="IPR005822">
    <property type="entry name" value="Ribosomal_uL13"/>
</dbReference>
<dbReference type="OrthoDB" id="1882297at2759"/>
<evidence type="ECO:0000256" key="7">
    <source>
        <dbReference type="ARBA" id="ARBA00023098"/>
    </source>
</evidence>
<dbReference type="EMBL" id="KV878340">
    <property type="protein sequence ID" value="OJJ47602.1"/>
    <property type="molecule type" value="Genomic_DNA"/>
</dbReference>
<evidence type="ECO:0000256" key="2">
    <source>
        <dbReference type="ARBA" id="ARBA00006227"/>
    </source>
</evidence>
<dbReference type="InterPro" id="IPR042099">
    <property type="entry name" value="ANL_N_sf"/>
</dbReference>
<dbReference type="Pfam" id="PF13193">
    <property type="entry name" value="AMP-binding_C"/>
    <property type="match status" value="1"/>
</dbReference>
<accession>A0A1L9SK36</accession>
<evidence type="ECO:0000259" key="10">
    <source>
        <dbReference type="Pfam" id="PF13193"/>
    </source>
</evidence>
<evidence type="ECO:0000256" key="5">
    <source>
        <dbReference type="ARBA" id="ARBA00022832"/>
    </source>
</evidence>
<name>A0A1L9SK36_9EURO</name>
<evidence type="ECO:0000259" key="9">
    <source>
        <dbReference type="Pfam" id="PF00501"/>
    </source>
</evidence>
<dbReference type="Gene3D" id="3.30.300.30">
    <property type="match status" value="1"/>
</dbReference>
<dbReference type="SUPFAM" id="SSF56801">
    <property type="entry name" value="Acetyl-CoA synthetase-like"/>
    <property type="match status" value="1"/>
</dbReference>
<protein>
    <recommendedName>
        <fullName evidence="13">AMP dependent synthetase and ligase</fullName>
    </recommendedName>
</protein>
<dbReference type="FunFam" id="6.10.250.3250:FF:000001">
    <property type="entry name" value="60S ribosomal protein L13a"/>
    <property type="match status" value="1"/>
</dbReference>
<dbReference type="GO" id="GO:0006631">
    <property type="term" value="P:fatty acid metabolic process"/>
    <property type="evidence" value="ECO:0007669"/>
    <property type="project" value="UniProtKB-KW"/>
</dbReference>
<feature type="domain" description="AMP-dependent synthetase/ligase" evidence="9">
    <location>
        <begin position="215"/>
        <end position="583"/>
    </location>
</feature>
<evidence type="ECO:0008006" key="13">
    <source>
        <dbReference type="Google" id="ProtNLM"/>
    </source>
</evidence>
<evidence type="ECO:0000313" key="11">
    <source>
        <dbReference type="EMBL" id="OJJ47602.1"/>
    </source>
</evidence>
<sequence length="727" mass="81053">MSSIEPVVVIDGKGHLLGRLASTVAKQLLNGQKIVVVRCEALNISGEFFRAKLKYHAYLRKMTRFNPTRGGPFHFRAPSRIFYKAVRGMMPHKTARGAAAMERLKVFEGVPPPYDKKKRVVVPQALRVLRLRPGRKYCTVGRLSHEVGWKYQDVVARLEERRKVKSAAYYERKKAARRQLAQAQKTASVDAKTKTQLAEPAEAIVHITANNIVLRRTYLETADRARGLAYYLRKRGYGRVGILCPNTPAFLESIFGIAAAGAVNVAVNYRLKEDDIAYIFAHADVDAIIVDQEFLTLLETYRKTKPGVPLIVDTDTDATEGELTGPFDDAVLEGLRYDREMGGQGWTGLQIHPEDENAVIALAYTSGTTAKPKGVEFAHRGCYLAAMANLVESGLHRDKGRCRYLWTLPMFHAMGWTFPWAVTAVRGTHYCIRKIDYPQIWQLLKEERITHFNAAPTVNTLLCNASEAERLPDPVRVTVAASPPTPRLFEQMTELNLHPVHVYGMTETYGPITKGYQLPEWDCLPLKEKYQRMARQGHGFITSLPVRVIKTGVAEGTIIDVQRDGSEIGEIVFVGNICARGYYKDPEATRKLFAGGVLHSGDLAVWYPDGAVQILDRAKDIIISGGENISSVALESMLATHPDILEAGVVAVPDSHWGERPKAFITVKAGRQLSGSDVIEWARHESTISKFMVPREVEIISELPKTSTGKIRKNVLREWVKGVRSGG</sequence>
<dbReference type="GO" id="GO:0016874">
    <property type="term" value="F:ligase activity"/>
    <property type="evidence" value="ECO:0007669"/>
    <property type="project" value="UniProtKB-KW"/>
</dbReference>
<dbReference type="PANTHER" id="PTHR43859:SF4">
    <property type="entry name" value="BUTANOATE--COA LIGASE AAE1-RELATED"/>
    <property type="match status" value="1"/>
</dbReference>
<keyword evidence="7" id="KW-0443">Lipid metabolism</keyword>
<dbReference type="VEuPathDB" id="FungiDB:ASPZODRAFT_151082"/>
<dbReference type="FunFam" id="3.90.1180.10:FF:000002">
    <property type="entry name" value="60S ribosomal protein L16"/>
    <property type="match status" value="1"/>
</dbReference>